<dbReference type="InterPro" id="IPR006553">
    <property type="entry name" value="Leu-rich_rpt_Cys-con_subtyp"/>
</dbReference>
<dbReference type="InterPro" id="IPR027038">
    <property type="entry name" value="RanGap"/>
</dbReference>
<dbReference type="InterPro" id="IPR001611">
    <property type="entry name" value="Leu-rich_rpt"/>
</dbReference>
<dbReference type="Gene3D" id="3.80.10.10">
    <property type="entry name" value="Ribonuclease Inhibitor"/>
    <property type="match status" value="3"/>
</dbReference>
<dbReference type="InterPro" id="IPR032675">
    <property type="entry name" value="LRR_dom_sf"/>
</dbReference>
<dbReference type="Pfam" id="PF13516">
    <property type="entry name" value="LRR_6"/>
    <property type="match status" value="2"/>
</dbReference>
<dbReference type="SUPFAM" id="SSF52047">
    <property type="entry name" value="RNI-like"/>
    <property type="match status" value="1"/>
</dbReference>
<evidence type="ECO:0000313" key="2">
    <source>
        <dbReference type="EMBL" id="KAG2373436.1"/>
    </source>
</evidence>
<proteinExistence type="predicted"/>
<dbReference type="Gene3D" id="1.20.1280.50">
    <property type="match status" value="1"/>
</dbReference>
<dbReference type="InterPro" id="IPR001810">
    <property type="entry name" value="F-box_dom"/>
</dbReference>
<dbReference type="GO" id="GO:0005634">
    <property type="term" value="C:nucleus"/>
    <property type="evidence" value="ECO:0007669"/>
    <property type="project" value="TreeGrafter"/>
</dbReference>
<dbReference type="Proteomes" id="UP000816034">
    <property type="component" value="Unassembled WGS sequence"/>
</dbReference>
<sequence>MIARANTTAIELLYDDILSHILQYLPIQFLLKVCLCVSKHFHRIILNIPNLELVSEKWNSFHDAPITRNNFLQFIKSSHYLRNLTSLQCDLGEMDVSPLTECENFKNLTCLQIRSTDATSLKTLAHSSNLTKLNKFMLGFGRYSDHMPNISVLQTLVQSQNFSNVKELHLEFTCFHQDIVKVISESQVLKLSGNLTVLSLSGVIIGFEDAQCFSQAEAFRNLKTLQLNECSLESPRNQLSQGLSIQHYNSLTKRNECLGGMGLIALEKKCHFSKNLTSLTINSSNLVAADLKEIIYFEQLKTLNLYRNRKIGSNGAQYLATSCENLKTLTCLNLSWCGIGGEGFMYLIRCPYWNHLETLSVSNNNIQEHHALQSLGEEGVLLQQHLTYLDLTFNDIDHEGIIALAQSCEKFHRLQHVHVSATSLNESAAKSVLNCEKFAKLKTFSLHAVCHHELYCELIMKKFPKSNVYGFFKQERKQTCQIY</sequence>
<dbReference type="GO" id="GO:0005096">
    <property type="term" value="F:GTPase activator activity"/>
    <property type="evidence" value="ECO:0007669"/>
    <property type="project" value="InterPro"/>
</dbReference>
<protein>
    <recommendedName>
        <fullName evidence="1">F-box domain-containing protein</fullName>
    </recommendedName>
</protein>
<dbReference type="CDD" id="cd09917">
    <property type="entry name" value="F-box_SF"/>
    <property type="match status" value="1"/>
</dbReference>
<organism evidence="2 3">
    <name type="scientific">Naegleria lovaniensis</name>
    <name type="common">Amoeba</name>
    <dbReference type="NCBI Taxonomy" id="51637"/>
    <lineage>
        <taxon>Eukaryota</taxon>
        <taxon>Discoba</taxon>
        <taxon>Heterolobosea</taxon>
        <taxon>Tetramitia</taxon>
        <taxon>Eutetramitia</taxon>
        <taxon>Vahlkampfiidae</taxon>
        <taxon>Naegleria</taxon>
    </lineage>
</organism>
<dbReference type="PANTHER" id="PTHR24113:SF15">
    <property type="entry name" value="NACHT DOMAIN-CONTAINING PROTEIN"/>
    <property type="match status" value="1"/>
</dbReference>
<evidence type="ECO:0000259" key="1">
    <source>
        <dbReference type="Pfam" id="PF00646"/>
    </source>
</evidence>
<reference evidence="2 3" key="1">
    <citation type="journal article" date="2018" name="BMC Genomics">
        <title>The genome of Naegleria lovaniensis, the basis for a comparative approach to unravel pathogenicity factors of the human pathogenic amoeba N. fowleri.</title>
        <authorList>
            <person name="Liechti N."/>
            <person name="Schurch N."/>
            <person name="Bruggmann R."/>
            <person name="Wittwer M."/>
        </authorList>
    </citation>
    <scope>NUCLEOTIDE SEQUENCE [LARGE SCALE GENOMIC DNA]</scope>
    <source>
        <strain evidence="2 3">ATCC 30569</strain>
    </source>
</reference>
<dbReference type="GO" id="GO:0006913">
    <property type="term" value="P:nucleocytoplasmic transport"/>
    <property type="evidence" value="ECO:0007669"/>
    <property type="project" value="TreeGrafter"/>
</dbReference>
<dbReference type="AlphaFoldDB" id="A0AA88GBJ7"/>
<dbReference type="SMART" id="SM00367">
    <property type="entry name" value="LRR_CC"/>
    <property type="match status" value="3"/>
</dbReference>
<evidence type="ECO:0000313" key="3">
    <source>
        <dbReference type="Proteomes" id="UP000816034"/>
    </source>
</evidence>
<dbReference type="GeneID" id="68104629"/>
<dbReference type="GO" id="GO:0031267">
    <property type="term" value="F:small GTPase binding"/>
    <property type="evidence" value="ECO:0007669"/>
    <property type="project" value="TreeGrafter"/>
</dbReference>
<dbReference type="Pfam" id="PF00646">
    <property type="entry name" value="F-box"/>
    <property type="match status" value="1"/>
</dbReference>
<name>A0AA88GBJ7_NAELO</name>
<dbReference type="PANTHER" id="PTHR24113">
    <property type="entry name" value="RAN GTPASE-ACTIVATING PROTEIN 1"/>
    <property type="match status" value="1"/>
</dbReference>
<comment type="caution">
    <text evidence="2">The sequence shown here is derived from an EMBL/GenBank/DDBJ whole genome shotgun (WGS) entry which is preliminary data.</text>
</comment>
<gene>
    <name evidence="2" type="ORF">C9374_012175</name>
</gene>
<accession>A0AA88GBJ7</accession>
<dbReference type="EMBL" id="PYSW02000055">
    <property type="protein sequence ID" value="KAG2373436.1"/>
    <property type="molecule type" value="Genomic_DNA"/>
</dbReference>
<dbReference type="GO" id="GO:0048471">
    <property type="term" value="C:perinuclear region of cytoplasm"/>
    <property type="evidence" value="ECO:0007669"/>
    <property type="project" value="TreeGrafter"/>
</dbReference>
<dbReference type="PROSITE" id="PS51450">
    <property type="entry name" value="LRR"/>
    <property type="match status" value="1"/>
</dbReference>
<feature type="domain" description="F-box" evidence="1">
    <location>
        <begin position="12"/>
        <end position="49"/>
    </location>
</feature>
<dbReference type="GO" id="GO:0005829">
    <property type="term" value="C:cytosol"/>
    <property type="evidence" value="ECO:0007669"/>
    <property type="project" value="TreeGrafter"/>
</dbReference>
<dbReference type="RefSeq" id="XP_044542610.1">
    <property type="nucleotide sequence ID" value="XM_044687912.1"/>
</dbReference>
<keyword evidence="3" id="KW-1185">Reference proteome</keyword>